<name>A0A0R1UCS8_9LACO</name>
<keyword evidence="3" id="KW-1185">Reference proteome</keyword>
<evidence type="ECO:0000313" key="3">
    <source>
        <dbReference type="Proteomes" id="UP000051036"/>
    </source>
</evidence>
<feature type="transmembrane region" description="Helical" evidence="1">
    <location>
        <begin position="105"/>
        <end position="121"/>
    </location>
</feature>
<protein>
    <submittedName>
        <fullName evidence="2">Uncharacterized protein</fullName>
    </submittedName>
</protein>
<comment type="caution">
    <text evidence="2">The sequence shown here is derived from an EMBL/GenBank/DDBJ whole genome shotgun (WGS) entry which is preliminary data.</text>
</comment>
<keyword evidence="1" id="KW-1133">Transmembrane helix</keyword>
<dbReference type="EMBL" id="AZFM01000003">
    <property type="protein sequence ID" value="KRL91212.1"/>
    <property type="molecule type" value="Genomic_DNA"/>
</dbReference>
<dbReference type="Proteomes" id="UP000051036">
    <property type="component" value="Unassembled WGS sequence"/>
</dbReference>
<dbReference type="OrthoDB" id="2328099at2"/>
<reference evidence="2 3" key="1">
    <citation type="journal article" date="2015" name="Genome Announc.">
        <title>Expanding the biotechnology potential of lactobacilli through comparative genomics of 213 strains and associated genera.</title>
        <authorList>
            <person name="Sun Z."/>
            <person name="Harris H.M."/>
            <person name="McCann A."/>
            <person name="Guo C."/>
            <person name="Argimon S."/>
            <person name="Zhang W."/>
            <person name="Yang X."/>
            <person name="Jeffery I.B."/>
            <person name="Cooney J.C."/>
            <person name="Kagawa T.F."/>
            <person name="Liu W."/>
            <person name="Song Y."/>
            <person name="Salvetti E."/>
            <person name="Wrobel A."/>
            <person name="Rasinkangas P."/>
            <person name="Parkhill J."/>
            <person name="Rea M.C."/>
            <person name="O'Sullivan O."/>
            <person name="Ritari J."/>
            <person name="Douillard F.P."/>
            <person name="Paul Ross R."/>
            <person name="Yang R."/>
            <person name="Briner A.E."/>
            <person name="Felis G.E."/>
            <person name="de Vos W.M."/>
            <person name="Barrangou R."/>
            <person name="Klaenhammer T.R."/>
            <person name="Caufield P.W."/>
            <person name="Cui Y."/>
            <person name="Zhang H."/>
            <person name="O'Toole P.W."/>
        </authorList>
    </citation>
    <scope>NUCLEOTIDE SEQUENCE [LARGE SCALE GENOMIC DNA]</scope>
    <source>
        <strain evidence="2 3">DSM 16043</strain>
    </source>
</reference>
<dbReference type="AlphaFoldDB" id="A0A0R1UCS8"/>
<gene>
    <name evidence="2" type="ORF">FC46_GL001043</name>
</gene>
<keyword evidence="1" id="KW-0812">Transmembrane</keyword>
<evidence type="ECO:0000313" key="2">
    <source>
        <dbReference type="EMBL" id="KRL91212.1"/>
    </source>
</evidence>
<keyword evidence="1" id="KW-0472">Membrane</keyword>
<evidence type="ECO:0000256" key="1">
    <source>
        <dbReference type="SAM" id="Phobius"/>
    </source>
</evidence>
<feature type="transmembrane region" description="Helical" evidence="1">
    <location>
        <begin position="81"/>
        <end position="99"/>
    </location>
</feature>
<dbReference type="PATRIC" id="fig|1423763.3.peg.1059"/>
<accession>A0A0R1UCS8</accession>
<feature type="transmembrane region" description="Helical" evidence="1">
    <location>
        <begin position="16"/>
        <end position="35"/>
    </location>
</feature>
<organism evidence="2 3">
    <name type="scientific">Lactobacillus kalixensis DSM 16043</name>
    <dbReference type="NCBI Taxonomy" id="1423763"/>
    <lineage>
        <taxon>Bacteria</taxon>
        <taxon>Bacillati</taxon>
        <taxon>Bacillota</taxon>
        <taxon>Bacilli</taxon>
        <taxon>Lactobacillales</taxon>
        <taxon>Lactobacillaceae</taxon>
        <taxon>Lactobacillus</taxon>
    </lineage>
</organism>
<proteinExistence type="predicted"/>
<feature type="transmembrane region" description="Helical" evidence="1">
    <location>
        <begin position="41"/>
        <end position="60"/>
    </location>
</feature>
<sequence>MTDQDKKERILNKLKNIVYFTLGITVFFLSIRSIIQAHGNFGSIIANTIWLLLSLIVIVEGAIGIKKSLENIPNKARKVQIVDWIFILASLILANIAYLAGKNNLIIFFGIIFIASCIPIKEKDLQ</sequence>
<dbReference type="RefSeq" id="WP_057797307.1">
    <property type="nucleotide sequence ID" value="NZ_AZFM01000003.1"/>
</dbReference>